<proteinExistence type="predicted"/>
<gene>
    <name evidence="2" type="primary">ABSGL_15414.1 scaffold 16614</name>
</gene>
<dbReference type="Proteomes" id="UP000078561">
    <property type="component" value="Unassembled WGS sequence"/>
</dbReference>
<keyword evidence="1" id="KW-0472">Membrane</keyword>
<evidence type="ECO:0000313" key="3">
    <source>
        <dbReference type="Proteomes" id="UP000078561"/>
    </source>
</evidence>
<evidence type="ECO:0000256" key="1">
    <source>
        <dbReference type="SAM" id="Phobius"/>
    </source>
</evidence>
<reference evidence="2" key="1">
    <citation type="submission" date="2016-04" db="EMBL/GenBank/DDBJ databases">
        <authorList>
            <person name="Evans L.H."/>
            <person name="Alamgir A."/>
            <person name="Owens N."/>
            <person name="Weber N.D."/>
            <person name="Virtaneva K."/>
            <person name="Barbian K."/>
            <person name="Babar A."/>
            <person name="Rosenke K."/>
        </authorList>
    </citation>
    <scope>NUCLEOTIDE SEQUENCE [LARGE SCALE GENOMIC DNA]</scope>
    <source>
        <strain evidence="2">CBS 101.48</strain>
    </source>
</reference>
<feature type="transmembrane region" description="Helical" evidence="1">
    <location>
        <begin position="78"/>
        <end position="104"/>
    </location>
</feature>
<organism evidence="2">
    <name type="scientific">Absidia glauca</name>
    <name type="common">Pin mould</name>
    <dbReference type="NCBI Taxonomy" id="4829"/>
    <lineage>
        <taxon>Eukaryota</taxon>
        <taxon>Fungi</taxon>
        <taxon>Fungi incertae sedis</taxon>
        <taxon>Mucoromycota</taxon>
        <taxon>Mucoromycotina</taxon>
        <taxon>Mucoromycetes</taxon>
        <taxon>Mucorales</taxon>
        <taxon>Cunninghamellaceae</taxon>
        <taxon>Absidia</taxon>
    </lineage>
</organism>
<keyword evidence="1" id="KW-0812">Transmembrane</keyword>
<dbReference type="InParanoid" id="A0A163KP64"/>
<dbReference type="AlphaFoldDB" id="A0A163KP64"/>
<dbReference type="EMBL" id="LT555165">
    <property type="protein sequence ID" value="SAM09713.1"/>
    <property type="molecule type" value="Genomic_DNA"/>
</dbReference>
<dbReference type="Pfam" id="PF06979">
    <property type="entry name" value="TMEM70"/>
    <property type="match status" value="1"/>
</dbReference>
<name>A0A163KP64_ABSGL</name>
<protein>
    <submittedName>
        <fullName evidence="2">Uncharacterized protein</fullName>
    </submittedName>
</protein>
<dbReference type="InterPro" id="IPR045325">
    <property type="entry name" value="TMEM70/TMEM186/TMEM223"/>
</dbReference>
<keyword evidence="1" id="KW-1133">Transmembrane helix</keyword>
<sequence length="332" mass="36650">MTAASKLATAAASTTNQHAKRLVYTTPSALIVRLAKVFSVSTLTLSSISTPALMLFWQSPAVQSAGINEYMFMTESTCRYIVLNYLVTALAASACSTGALHFLLSPFISSIYLHNPANPHLIAVTNEPTNSSSTTITPKTTITLETMDLLARPKYTTVQLGDLKPTTRSLLTWTLRPSFLAKHPEASSPGRFWLDKRGGVDYSYDERVVLALFEGECYRQNHPDRTNLRILNFADNKHLHGGGLSESLTSAPAIDGTQLQMKIKPPLPTHSSINVYLCTLHFKPRSAIRLFFCGSCSFAPSSLRHSYFASIVILFTPRSQTNKRTSKRTNER</sequence>
<keyword evidence="3" id="KW-1185">Reference proteome</keyword>
<dbReference type="OrthoDB" id="5386199at2759"/>
<accession>A0A163KP64</accession>
<evidence type="ECO:0000313" key="2">
    <source>
        <dbReference type="EMBL" id="SAM09713.1"/>
    </source>
</evidence>